<accession>A0A1Y5Q7N2</accession>
<organism evidence="1">
    <name type="scientific">uncultured Stenotrophomonas sp</name>
    <dbReference type="NCBI Taxonomy" id="165438"/>
    <lineage>
        <taxon>Bacteria</taxon>
        <taxon>Pseudomonadati</taxon>
        <taxon>Pseudomonadota</taxon>
        <taxon>Gammaproteobacteria</taxon>
        <taxon>Lysobacterales</taxon>
        <taxon>Lysobacteraceae</taxon>
        <taxon>Stenotrophomonas</taxon>
        <taxon>environmental samples</taxon>
    </lineage>
</organism>
<name>A0A1Y5Q7N2_9GAMM</name>
<reference evidence="1" key="1">
    <citation type="submission" date="2016-03" db="EMBL/GenBank/DDBJ databases">
        <authorList>
            <person name="Ploux O."/>
        </authorList>
    </citation>
    <scope>NUCLEOTIDE SEQUENCE</scope>
    <source>
        <strain evidence="1">UC10</strain>
    </source>
</reference>
<protein>
    <submittedName>
        <fullName evidence="1">Uncharacterized protein</fullName>
    </submittedName>
</protein>
<evidence type="ECO:0000313" key="1">
    <source>
        <dbReference type="EMBL" id="SBV35837.1"/>
    </source>
</evidence>
<gene>
    <name evidence="1" type="ORF">STPYR_10767</name>
</gene>
<dbReference type="AlphaFoldDB" id="A0A1Y5Q7N2"/>
<proteinExistence type="predicted"/>
<sequence length="32" mass="3447">MGYDRAARSPFLGNPARHSAMRLSLPTLLCGS</sequence>
<dbReference type="EMBL" id="FLTS01000001">
    <property type="protein sequence ID" value="SBV35837.1"/>
    <property type="molecule type" value="Genomic_DNA"/>
</dbReference>